<dbReference type="InterPro" id="IPR017439">
    <property type="entry name" value="Amidohydrolase"/>
</dbReference>
<dbReference type="InterPro" id="IPR036264">
    <property type="entry name" value="Bact_exopeptidase_dim_dom"/>
</dbReference>
<reference evidence="3" key="2">
    <citation type="submission" date="2015-01" db="EMBL/GenBank/DDBJ databases">
        <title>Complete genome sequence of Methylobacterium aquaticum strain 22A.</title>
        <authorList>
            <person name="Tani A."/>
            <person name="Ogura Y."/>
            <person name="Hayashi T."/>
        </authorList>
    </citation>
    <scope>NUCLEOTIDE SEQUENCE [LARGE SCALE GENOMIC DNA]</scope>
    <source>
        <strain evidence="3">MA-22A</strain>
        <plasmid evidence="3">Plasmid pMaq22A_1p DNA</plasmid>
    </source>
</reference>
<dbReference type="CDD" id="cd05673">
    <property type="entry name" value="M20_Acy1L2_AbgB"/>
    <property type="match status" value="1"/>
</dbReference>
<protein>
    <submittedName>
        <fullName evidence="2">Amidohydrolase</fullName>
    </submittedName>
</protein>
<geneLocation type="plasmid" evidence="3">
    <name>pMaq22A_1p DNA</name>
</geneLocation>
<dbReference type="AlphaFoldDB" id="A0A0C6FNL3"/>
<dbReference type="SUPFAM" id="SSF55031">
    <property type="entry name" value="Bacterial exopeptidase dimerisation domain"/>
    <property type="match status" value="1"/>
</dbReference>
<dbReference type="FunFam" id="3.30.70.360:FF:000004">
    <property type="entry name" value="Peptidase M20 domain-containing protein 2"/>
    <property type="match status" value="1"/>
</dbReference>
<dbReference type="Gene3D" id="3.40.630.10">
    <property type="entry name" value="Zn peptidases"/>
    <property type="match status" value="2"/>
</dbReference>
<dbReference type="Pfam" id="PF01546">
    <property type="entry name" value="Peptidase_M20"/>
    <property type="match status" value="1"/>
</dbReference>
<dbReference type="PANTHER" id="PTHR30575">
    <property type="entry name" value="PEPTIDASE M20"/>
    <property type="match status" value="1"/>
</dbReference>
<dbReference type="GO" id="GO:0016805">
    <property type="term" value="F:dipeptidase activity"/>
    <property type="evidence" value="ECO:0007669"/>
    <property type="project" value="TreeGrafter"/>
</dbReference>
<proteinExistence type="predicted"/>
<dbReference type="KEGG" id="maqu:Maq22A_1p32025"/>
<dbReference type="EMBL" id="AP014705">
    <property type="protein sequence ID" value="BAQ48727.1"/>
    <property type="molecule type" value="Genomic_DNA"/>
</dbReference>
<evidence type="ECO:0000313" key="2">
    <source>
        <dbReference type="EMBL" id="BAQ48727.1"/>
    </source>
</evidence>
<dbReference type="PATRIC" id="fig|270351.10.peg.5714"/>
<dbReference type="Gene3D" id="3.30.70.360">
    <property type="match status" value="1"/>
</dbReference>
<evidence type="ECO:0000256" key="1">
    <source>
        <dbReference type="ARBA" id="ARBA00022801"/>
    </source>
</evidence>
<keyword evidence="1 2" id="KW-0378">Hydrolase</keyword>
<dbReference type="NCBIfam" id="TIGR01891">
    <property type="entry name" value="amidohydrolases"/>
    <property type="match status" value="1"/>
</dbReference>
<reference evidence="2 3" key="1">
    <citation type="journal article" date="2015" name="Genome Announc.">
        <title>Complete Genome Sequence of Methylobacterium aquaticum Strain 22A, Isolated from Racomitrium japonicum Moss.</title>
        <authorList>
            <person name="Tani A."/>
            <person name="Ogura Y."/>
            <person name="Hayashi T."/>
            <person name="Kimbara K."/>
        </authorList>
    </citation>
    <scope>NUCLEOTIDE SEQUENCE [LARGE SCALE GENOMIC DNA]</scope>
    <source>
        <strain evidence="2 3">MA-22A</strain>
        <plasmid evidence="3">Plasmid pMaq22A_1p DNA</plasmid>
    </source>
</reference>
<dbReference type="SUPFAM" id="SSF53187">
    <property type="entry name" value="Zn-dependent exopeptidases"/>
    <property type="match status" value="1"/>
</dbReference>
<dbReference type="RefSeq" id="WP_060849928.1">
    <property type="nucleotide sequence ID" value="NZ_AP014705.1"/>
</dbReference>
<gene>
    <name evidence="2" type="primary">abgB</name>
    <name evidence="2" type="ORF">Maq22A_1p32025</name>
</gene>
<dbReference type="InterPro" id="IPR052030">
    <property type="entry name" value="Peptidase_M20/M20A_hydrolases"/>
</dbReference>
<dbReference type="GO" id="GO:0071713">
    <property type="term" value="F:para-aminobenzoyl-glutamate hydrolase activity"/>
    <property type="evidence" value="ECO:0007669"/>
    <property type="project" value="TreeGrafter"/>
</dbReference>
<dbReference type="GO" id="GO:0005737">
    <property type="term" value="C:cytoplasm"/>
    <property type="evidence" value="ECO:0007669"/>
    <property type="project" value="TreeGrafter"/>
</dbReference>
<dbReference type="PIRSF" id="PIRSF037227">
    <property type="entry name" value="Aminobenzoyl-glu_utiliz_pB"/>
    <property type="match status" value="1"/>
</dbReference>
<name>A0A0C6FNL3_9HYPH</name>
<keyword evidence="2" id="KW-0614">Plasmid</keyword>
<sequence>MHNSEAIWGHVDEHAEAFVALSDRVWEMPELNFQEVRSAAEHTAMLRAQGFRVTEGIDGIPTAMMGEAGEGGPVIAILGEYDALPGLSQEAGVAEHRPRPGEGAGHGCGHNLLGAGALLAATAVKDWLAREGLPGRVRYYGCPAEEGGAAKTFMVRDGVFSDVDVAITWHPGPFVAIWEPVSLAIQLIDFAFVGKASHAAAAPHLGRSALDAVELMNVGVNYLREHMPSDARVHYAYLDAGGIAPNVVQASATVRYLVRAADLPSLLDLAARVERIAQGAALMTETTVTSRVVSAMSNLLANPPLEEAMHANLMRLGPPPFDAEDRAFADKIRATLTEEDIVSAHRRFGMPVTDAPLCDAIVPLRAVGERMMGSTDVGDVSWAVPTVQARGATYAIGTPGHSWQMTAQGTNPAAHKGMIHVAKAMAGTAVDVLRDPDLLARAKADHAERLARTPYRCPLPDGLAPPLDMVG</sequence>
<organism evidence="2 3">
    <name type="scientific">Methylobacterium aquaticum</name>
    <dbReference type="NCBI Taxonomy" id="270351"/>
    <lineage>
        <taxon>Bacteria</taxon>
        <taxon>Pseudomonadati</taxon>
        <taxon>Pseudomonadota</taxon>
        <taxon>Alphaproteobacteria</taxon>
        <taxon>Hyphomicrobiales</taxon>
        <taxon>Methylobacteriaceae</taxon>
        <taxon>Methylobacterium</taxon>
    </lineage>
</organism>
<evidence type="ECO:0000313" key="3">
    <source>
        <dbReference type="Proteomes" id="UP000061432"/>
    </source>
</evidence>
<dbReference type="OrthoDB" id="9781032at2"/>
<dbReference type="InterPro" id="IPR017145">
    <property type="entry name" value="Aminobenzoyl-glu_utiliz_pB"/>
</dbReference>
<dbReference type="InterPro" id="IPR002933">
    <property type="entry name" value="Peptidase_M20"/>
</dbReference>
<dbReference type="GO" id="GO:0046657">
    <property type="term" value="P:folic acid catabolic process"/>
    <property type="evidence" value="ECO:0007669"/>
    <property type="project" value="TreeGrafter"/>
</dbReference>
<accession>A0A0C6FNL3</accession>
<dbReference type="PANTHER" id="PTHR30575:SF0">
    <property type="entry name" value="XAA-ARG DIPEPTIDASE"/>
    <property type="match status" value="1"/>
</dbReference>
<dbReference type="Proteomes" id="UP000061432">
    <property type="component" value="Plasmid pMaq22A_1p"/>
</dbReference>